<dbReference type="PANTHER" id="PTHR43783">
    <property type="entry name" value="UDP-N-ACETYLGLUCOSAMINE 1-CARBOXYVINYLTRANSFERASE"/>
    <property type="match status" value="1"/>
</dbReference>
<accession>A0A2Z5TGV2</accession>
<dbReference type="Pfam" id="PF00275">
    <property type="entry name" value="EPSP_synthase"/>
    <property type="match status" value="1"/>
</dbReference>
<evidence type="ECO:0000256" key="8">
    <source>
        <dbReference type="ARBA" id="ARBA00023306"/>
    </source>
</evidence>
<evidence type="ECO:0000256" key="9">
    <source>
        <dbReference type="ARBA" id="ARBA00023316"/>
    </source>
</evidence>
<dbReference type="RefSeq" id="WP_148708403.1">
    <property type="nucleotide sequence ID" value="NZ_AP018161.1"/>
</dbReference>
<sequence>MKNRFKIIGQKKLCGNIDISGSKNVCMSILIASILSNKMIIIRNIPIINDVKILIKILKLMGSKIFIYKNICYINNNYINKYNINFKIINKIRSSILLLGPIISKFNKFITIKPGGCKIGNRPINLHIKNIKKFNIDIKIYKNKIFCNKKNENNKTIFKEITMEKKSVGVTLNIIFLLVISNKITIINNCSLDIEILETIKFLNYLGSNIKIFKNKIVIFGVKKLKGGIYDIIYDRIELGTFIITSCISRGIIKLNNIKYKNDLKILIYKLKKIGHKINIGNNYIKIIPSIKYNSISIKTKEFPGFPTDLQPFICLLNILSNNNKKKGIITENIFENRLTHINQFIKMKATFNIINKKTIICNNTKKLYGHKKIITNDLRSSATLIIAACIAEGESIIYNIDNIYRGYEDFEKKLIKLGANIKKI</sequence>
<comment type="subcellular location">
    <subcellularLocation>
        <location evidence="1">Cytoplasm</location>
    </subcellularLocation>
</comment>
<evidence type="ECO:0000256" key="13">
    <source>
        <dbReference type="ARBA" id="ARBA00042443"/>
    </source>
</evidence>
<dbReference type="KEGG" id="eor:NARRFE1_01080"/>
<comment type="similarity">
    <text evidence="10">Belongs to the EPSP synthase family. MurA subfamily.</text>
</comment>
<evidence type="ECO:0000256" key="14">
    <source>
        <dbReference type="ARBA" id="ARBA00042842"/>
    </source>
</evidence>
<dbReference type="GO" id="GO:0008360">
    <property type="term" value="P:regulation of cell shape"/>
    <property type="evidence" value="ECO:0007669"/>
    <property type="project" value="UniProtKB-KW"/>
</dbReference>
<evidence type="ECO:0000256" key="1">
    <source>
        <dbReference type="ARBA" id="ARBA00004496"/>
    </source>
</evidence>
<dbReference type="OrthoDB" id="9803760at2"/>
<dbReference type="GO" id="GO:0071555">
    <property type="term" value="P:cell wall organization"/>
    <property type="evidence" value="ECO:0007669"/>
    <property type="project" value="UniProtKB-KW"/>
</dbReference>
<keyword evidence="9" id="KW-0961">Cell wall biogenesis/degradation</keyword>
<evidence type="ECO:0000256" key="6">
    <source>
        <dbReference type="ARBA" id="ARBA00022960"/>
    </source>
</evidence>
<keyword evidence="3" id="KW-0963">Cytoplasm</keyword>
<evidence type="ECO:0000256" key="10">
    <source>
        <dbReference type="ARBA" id="ARBA00038367"/>
    </source>
</evidence>
<dbReference type="AlphaFoldDB" id="A0A2Z5TGV2"/>
<organism evidence="17 18">
    <name type="scientific">endosymbiont of Rhynchophorus ferrugineus</name>
    <dbReference type="NCBI Taxonomy" id="1972133"/>
    <lineage>
        <taxon>Bacteria</taxon>
        <taxon>Pseudomonadati</taxon>
        <taxon>Pseudomonadota</taxon>
        <taxon>Gammaproteobacteria</taxon>
        <taxon>Candidatus Nardonella</taxon>
    </lineage>
</organism>
<dbReference type="EC" id="2.5.1.7" evidence="11"/>
<dbReference type="Proteomes" id="UP000289537">
    <property type="component" value="Chromosome"/>
</dbReference>
<evidence type="ECO:0000256" key="15">
    <source>
        <dbReference type="ARBA" id="ARBA00047527"/>
    </source>
</evidence>
<comment type="catalytic activity">
    <reaction evidence="15">
        <text>phosphoenolpyruvate + UDP-N-acetyl-alpha-D-glucosamine = UDP-N-acetyl-3-O-(1-carboxyvinyl)-alpha-D-glucosamine + phosphate</text>
        <dbReference type="Rhea" id="RHEA:18681"/>
        <dbReference type="ChEBI" id="CHEBI:43474"/>
        <dbReference type="ChEBI" id="CHEBI:57705"/>
        <dbReference type="ChEBI" id="CHEBI:58702"/>
        <dbReference type="ChEBI" id="CHEBI:68483"/>
        <dbReference type="EC" id="2.5.1.7"/>
    </reaction>
</comment>
<dbReference type="InterPro" id="IPR050068">
    <property type="entry name" value="MurA_subfamily"/>
</dbReference>
<dbReference type="GO" id="GO:0009252">
    <property type="term" value="P:peptidoglycan biosynthetic process"/>
    <property type="evidence" value="ECO:0007669"/>
    <property type="project" value="UniProtKB-KW"/>
</dbReference>
<evidence type="ECO:0000313" key="17">
    <source>
        <dbReference type="EMBL" id="BBA85053.1"/>
    </source>
</evidence>
<dbReference type="GO" id="GO:0005737">
    <property type="term" value="C:cytoplasm"/>
    <property type="evidence" value="ECO:0007669"/>
    <property type="project" value="UniProtKB-SubCell"/>
</dbReference>
<feature type="domain" description="Enolpyruvate transferase" evidence="16">
    <location>
        <begin position="9"/>
        <end position="415"/>
    </location>
</feature>
<dbReference type="GO" id="GO:0008760">
    <property type="term" value="F:UDP-N-acetylglucosamine 1-carboxyvinyltransferase activity"/>
    <property type="evidence" value="ECO:0007669"/>
    <property type="project" value="UniProtKB-EC"/>
</dbReference>
<keyword evidence="8" id="KW-0131">Cell cycle</keyword>
<protein>
    <recommendedName>
        <fullName evidence="12">UDP-N-acetylglucosamine 1-carboxyvinyltransferase</fullName>
        <ecNumber evidence="11">2.5.1.7</ecNumber>
    </recommendedName>
    <alternativeName>
        <fullName evidence="13">Enoylpyruvate transferase</fullName>
    </alternativeName>
    <alternativeName>
        <fullName evidence="14">UDP-N-acetylglucosamine enolpyruvyl transferase</fullName>
    </alternativeName>
</protein>
<evidence type="ECO:0000256" key="7">
    <source>
        <dbReference type="ARBA" id="ARBA00022984"/>
    </source>
</evidence>
<dbReference type="Gene3D" id="3.65.10.10">
    <property type="entry name" value="Enolpyruvate transferase domain"/>
    <property type="match status" value="2"/>
</dbReference>
<comment type="pathway">
    <text evidence="2">Cell wall biogenesis; peptidoglycan biosynthesis.</text>
</comment>
<keyword evidence="18" id="KW-1185">Reference proteome</keyword>
<dbReference type="EMBL" id="AP018161">
    <property type="protein sequence ID" value="BBA85053.1"/>
    <property type="molecule type" value="Genomic_DNA"/>
</dbReference>
<dbReference type="InterPro" id="IPR001986">
    <property type="entry name" value="Enolpyruvate_Tfrase_dom"/>
</dbReference>
<keyword evidence="7" id="KW-0573">Peptidoglycan synthesis</keyword>
<dbReference type="SUPFAM" id="SSF55205">
    <property type="entry name" value="EPT/RTPC-like"/>
    <property type="match status" value="1"/>
</dbReference>
<evidence type="ECO:0000256" key="5">
    <source>
        <dbReference type="ARBA" id="ARBA00022679"/>
    </source>
</evidence>
<dbReference type="PANTHER" id="PTHR43783:SF1">
    <property type="entry name" value="UDP-N-ACETYLGLUCOSAMINE 1-CARBOXYVINYLTRANSFERASE"/>
    <property type="match status" value="1"/>
</dbReference>
<evidence type="ECO:0000256" key="12">
    <source>
        <dbReference type="ARBA" id="ARBA00039754"/>
    </source>
</evidence>
<dbReference type="GO" id="GO:0051301">
    <property type="term" value="P:cell division"/>
    <property type="evidence" value="ECO:0007669"/>
    <property type="project" value="UniProtKB-KW"/>
</dbReference>
<name>A0A2Z5TGV2_9GAMM</name>
<dbReference type="NCBIfam" id="NF006873">
    <property type="entry name" value="PRK09369.1"/>
    <property type="match status" value="1"/>
</dbReference>
<keyword evidence="5 17" id="KW-0808">Transferase</keyword>
<reference evidence="17 18" key="1">
    <citation type="journal article" date="2017" name="Proc. Natl. Acad. Sci. U.S.A.">
        <title>Small genome symbiont underlies cuticle hardness in beetles.</title>
        <authorList>
            <person name="Anbutsu H."/>
            <person name="Moriyama M."/>
            <person name="Nikoh N."/>
            <person name="Hosokawa T."/>
            <person name="Futahashi R."/>
            <person name="Tanahashi M."/>
            <person name="Meng X.Y."/>
            <person name="Kuriwada T."/>
            <person name="Mori N."/>
            <person name="Oshima K."/>
            <person name="Hattori M."/>
            <person name="Fujie M."/>
            <person name="Satoh N."/>
            <person name="Maeda T."/>
            <person name="Shigenobu S."/>
            <person name="Koga R."/>
            <person name="Fukatsu T."/>
        </authorList>
    </citation>
    <scope>NUCLEOTIDE SEQUENCE [LARGE SCALE GENOMIC DNA]</scope>
    <source>
        <strain evidence="17">NARRFE1</strain>
    </source>
</reference>
<evidence type="ECO:0000256" key="2">
    <source>
        <dbReference type="ARBA" id="ARBA00004752"/>
    </source>
</evidence>
<evidence type="ECO:0000256" key="3">
    <source>
        <dbReference type="ARBA" id="ARBA00022490"/>
    </source>
</evidence>
<evidence type="ECO:0000256" key="4">
    <source>
        <dbReference type="ARBA" id="ARBA00022618"/>
    </source>
</evidence>
<evidence type="ECO:0000256" key="11">
    <source>
        <dbReference type="ARBA" id="ARBA00039108"/>
    </source>
</evidence>
<dbReference type="InterPro" id="IPR036968">
    <property type="entry name" value="Enolpyruvate_Tfrase_sf"/>
</dbReference>
<dbReference type="InterPro" id="IPR013792">
    <property type="entry name" value="RNA3'P_cycl/enolpyr_Trfase_a/b"/>
</dbReference>
<evidence type="ECO:0000259" key="16">
    <source>
        <dbReference type="Pfam" id="PF00275"/>
    </source>
</evidence>
<keyword evidence="6" id="KW-0133">Cell shape</keyword>
<gene>
    <name evidence="17" type="primary">murA</name>
    <name evidence="17" type="ORF">NARRFE1_01080</name>
</gene>
<evidence type="ECO:0000313" key="18">
    <source>
        <dbReference type="Proteomes" id="UP000289537"/>
    </source>
</evidence>
<keyword evidence="4" id="KW-0132">Cell division</keyword>
<proteinExistence type="inferred from homology"/>